<keyword evidence="3" id="KW-0813">Transport</keyword>
<proteinExistence type="inferred from homology"/>
<keyword evidence="5" id="KW-1000">Mitochondrion outer membrane</keyword>
<evidence type="ECO:0000256" key="5">
    <source>
        <dbReference type="ARBA" id="ARBA00022787"/>
    </source>
</evidence>
<comment type="subcellular location">
    <subcellularLocation>
        <location evidence="1">Mitochondrion outer membrane</location>
        <topology evidence="1">Single-pass membrane protein</topology>
    </subcellularLocation>
</comment>
<dbReference type="WBParaSite" id="jg6200">
    <property type="protein sequence ID" value="jg6200"/>
    <property type="gene ID" value="jg6200"/>
</dbReference>
<dbReference type="InterPro" id="IPR035445">
    <property type="entry name" value="GYF-like_dom_sf"/>
</dbReference>
<dbReference type="InterPro" id="IPR039905">
    <property type="entry name" value="CD2BP2/Lin1"/>
</dbReference>
<evidence type="ECO:0000256" key="8">
    <source>
        <dbReference type="ARBA" id="ARBA00023128"/>
    </source>
</evidence>
<protein>
    <submittedName>
        <fullName evidence="14">Mitochondrial import receptor subunit TOM7 homolog</fullName>
    </submittedName>
</protein>
<dbReference type="PANTHER" id="PTHR13138:SF3">
    <property type="entry name" value="CD2 ANTIGEN CYTOPLASMIC TAIL-BINDING PROTEIN 2"/>
    <property type="match status" value="1"/>
</dbReference>
<feature type="domain" description="Thioredoxin" evidence="12">
    <location>
        <begin position="514"/>
        <end position="604"/>
    </location>
</feature>
<evidence type="ECO:0000259" key="12">
    <source>
        <dbReference type="Pfam" id="PF00085"/>
    </source>
</evidence>
<dbReference type="SUPFAM" id="SSF52833">
    <property type="entry name" value="Thioredoxin-like"/>
    <property type="match status" value="1"/>
</dbReference>
<feature type="compositionally biased region" description="Acidic residues" evidence="10">
    <location>
        <begin position="131"/>
        <end position="141"/>
    </location>
</feature>
<dbReference type="AlphaFoldDB" id="A0A915EHY3"/>
<dbReference type="InterPro" id="IPR012621">
    <property type="entry name" value="Tom7"/>
</dbReference>
<evidence type="ECO:0000256" key="9">
    <source>
        <dbReference type="ARBA" id="ARBA00023136"/>
    </source>
</evidence>
<comment type="similarity">
    <text evidence="2">Belongs to the Tom7 family.</text>
</comment>
<evidence type="ECO:0000256" key="4">
    <source>
        <dbReference type="ARBA" id="ARBA00022692"/>
    </source>
</evidence>
<dbReference type="Pfam" id="PF00085">
    <property type="entry name" value="Thioredoxin"/>
    <property type="match status" value="1"/>
</dbReference>
<dbReference type="InterPro" id="IPR036249">
    <property type="entry name" value="Thioredoxin-like_sf"/>
</dbReference>
<keyword evidence="9 11" id="KW-0472">Membrane</keyword>
<evidence type="ECO:0000313" key="14">
    <source>
        <dbReference type="WBParaSite" id="jg6200"/>
    </source>
</evidence>
<evidence type="ECO:0000256" key="10">
    <source>
        <dbReference type="SAM" id="MobiDB-lite"/>
    </source>
</evidence>
<accession>A0A915EHY3</accession>
<evidence type="ECO:0000256" key="3">
    <source>
        <dbReference type="ARBA" id="ARBA00022448"/>
    </source>
</evidence>
<reference evidence="14" key="1">
    <citation type="submission" date="2022-11" db="UniProtKB">
        <authorList>
            <consortium name="WormBaseParasite"/>
        </authorList>
    </citation>
    <scope>IDENTIFICATION</scope>
</reference>
<feature type="transmembrane region" description="Helical" evidence="11">
    <location>
        <begin position="486"/>
        <end position="506"/>
    </location>
</feature>
<evidence type="ECO:0000256" key="11">
    <source>
        <dbReference type="SAM" id="Phobius"/>
    </source>
</evidence>
<dbReference type="InterPro" id="IPR013766">
    <property type="entry name" value="Thioredoxin_domain"/>
</dbReference>
<dbReference type="Proteomes" id="UP000887574">
    <property type="component" value="Unplaced"/>
</dbReference>
<dbReference type="PANTHER" id="PTHR13138">
    <property type="entry name" value="PROTEIN LIN1"/>
    <property type="match status" value="1"/>
</dbReference>
<feature type="region of interest" description="Disordered" evidence="10">
    <location>
        <begin position="1"/>
        <end position="66"/>
    </location>
</feature>
<name>A0A915EHY3_9BILA</name>
<keyword evidence="4 11" id="KW-0812">Transmembrane</keyword>
<feature type="region of interest" description="Disordered" evidence="10">
    <location>
        <begin position="120"/>
        <end position="146"/>
    </location>
</feature>
<evidence type="ECO:0000256" key="6">
    <source>
        <dbReference type="ARBA" id="ARBA00022927"/>
    </source>
</evidence>
<evidence type="ECO:0000256" key="7">
    <source>
        <dbReference type="ARBA" id="ARBA00022989"/>
    </source>
</evidence>
<dbReference type="GO" id="GO:0005682">
    <property type="term" value="C:U5 snRNP"/>
    <property type="evidence" value="ECO:0007669"/>
    <property type="project" value="InterPro"/>
</dbReference>
<keyword evidence="13" id="KW-1185">Reference proteome</keyword>
<evidence type="ECO:0000313" key="13">
    <source>
        <dbReference type="Proteomes" id="UP000887574"/>
    </source>
</evidence>
<dbReference type="GO" id="GO:0030150">
    <property type="term" value="P:protein import into mitochondrial matrix"/>
    <property type="evidence" value="ECO:0007669"/>
    <property type="project" value="InterPro"/>
</dbReference>
<dbReference type="GO" id="GO:0005742">
    <property type="term" value="C:mitochondrial outer membrane translocase complex"/>
    <property type="evidence" value="ECO:0007669"/>
    <property type="project" value="InterPro"/>
</dbReference>
<keyword evidence="8" id="KW-0496">Mitochondrion</keyword>
<dbReference type="Gene3D" id="3.40.30.10">
    <property type="entry name" value="Glutaredoxin"/>
    <property type="match status" value="1"/>
</dbReference>
<evidence type="ECO:0000256" key="2">
    <source>
        <dbReference type="ARBA" id="ARBA00010917"/>
    </source>
</evidence>
<sequence>MSKSKVRFAEDAVQAKRRRVNENDEEERDETAGPNKKHTLDSDEEDEGANYQKLDIKNVEGQEDATDEYDGGMKIMAFNMKDDMEEGHFDKDGTFIYNKKDTTIKDAWLDNINWENVKNSAGKHWIPQEKEPDDAENDEGDATTSVNKKNLDTVYNRLLELINDKETVAAALKRLNSEKGLSAAEERKRRWAAKKAGTKLEDNQSPIVSEITTLADGLISLGHMGAYQLDSSRIKELLAKLNSTEHSKENNTESAFDMFGDESLPAPSTPTGAVKESSPDVQSLTMWEFKMKGEEKLQGPVSTEAISNMQEKGDFEKGASARRVGTEAFYDVKRIDLIYMSRSIIFKFLTQSIPLEMQLSESTKKVVVHSANVFRFGIQWGFVPLIVYLGFRHGPEVAPNGEKIPLTFATFVISKLTPSICRPLYGDGYENCVFSTREHELLVFLGAVIVWKNRKSTNWWHYVSTVYLYTKFVNAFLFFISNALYGILYILVALVFYIVLPEPLIIDSEKIRYFQGSTFQQELEKDKSVTYIIEFFTTWSSECKYLGPVFSALSEKYTLPNLKFGKFDVGKYAKEGEQQFRINTHPMSKQIPSIAIFKEGKQVDRRPMVANSKAIPFVFSEENCIREFDLNNLYAECKSKLKKFEKKIEKTHEQ</sequence>
<organism evidence="13 14">
    <name type="scientific">Ditylenchus dipsaci</name>
    <dbReference type="NCBI Taxonomy" id="166011"/>
    <lineage>
        <taxon>Eukaryota</taxon>
        <taxon>Metazoa</taxon>
        <taxon>Ecdysozoa</taxon>
        <taxon>Nematoda</taxon>
        <taxon>Chromadorea</taxon>
        <taxon>Rhabditida</taxon>
        <taxon>Tylenchina</taxon>
        <taxon>Tylenchomorpha</taxon>
        <taxon>Sphaerularioidea</taxon>
        <taxon>Anguinidae</taxon>
        <taxon>Anguininae</taxon>
        <taxon>Ditylenchus</taxon>
    </lineage>
</organism>
<evidence type="ECO:0000256" key="1">
    <source>
        <dbReference type="ARBA" id="ARBA00004572"/>
    </source>
</evidence>
<dbReference type="Pfam" id="PF08038">
    <property type="entry name" value="Tom7"/>
    <property type="match status" value="1"/>
</dbReference>
<dbReference type="Gene3D" id="3.30.1490.40">
    <property type="match status" value="1"/>
</dbReference>
<keyword evidence="6" id="KW-0653">Protein transport</keyword>
<keyword evidence="7 11" id="KW-1133">Transmembrane helix</keyword>